<comment type="caution">
    <text evidence="2">The sequence shown here is derived from an EMBL/GenBank/DDBJ whole genome shotgun (WGS) entry which is preliminary data.</text>
</comment>
<evidence type="ECO:0000313" key="2">
    <source>
        <dbReference type="EMBL" id="RMI28719.1"/>
    </source>
</evidence>
<dbReference type="Proteomes" id="UP000279275">
    <property type="component" value="Unassembled WGS sequence"/>
</dbReference>
<reference evidence="2 3" key="1">
    <citation type="submission" date="2018-10" db="EMBL/GenBank/DDBJ databases">
        <title>Isolation from cow dung.</title>
        <authorList>
            <person name="Ling L."/>
        </authorList>
    </citation>
    <scope>NUCLEOTIDE SEQUENCE [LARGE SCALE GENOMIC DNA]</scope>
    <source>
        <strain evidence="2 3">NEAU-LL90</strain>
    </source>
</reference>
<evidence type="ECO:0000256" key="1">
    <source>
        <dbReference type="SAM" id="MobiDB-lite"/>
    </source>
</evidence>
<accession>A0A3M2KTD0</accession>
<sequence>MVQIVLGASRRGASPVHVRLPSGGRSVGEGDTVDDSTLKVDPEKLRHADQALTQLHGDIRYELGRIHTDHSDLQDTWQGAAADLIATSWDTLHTELGAHTDQLAGFAQNLRTSANAFTGQDADFASGIGKLGLDLPPLDRG</sequence>
<dbReference type="EMBL" id="RFFH01000019">
    <property type="protein sequence ID" value="RMI28719.1"/>
    <property type="molecule type" value="Genomic_DNA"/>
</dbReference>
<keyword evidence="3" id="KW-1185">Reference proteome</keyword>
<evidence type="ECO:0000313" key="3">
    <source>
        <dbReference type="Proteomes" id="UP000279275"/>
    </source>
</evidence>
<dbReference type="InterPro" id="IPR010310">
    <property type="entry name" value="T7SS_ESAT-6-like"/>
</dbReference>
<dbReference type="NCBIfam" id="TIGR03930">
    <property type="entry name" value="WXG100_ESAT6"/>
    <property type="match status" value="1"/>
</dbReference>
<organism evidence="2 3">
    <name type="scientific">Nocardia stercoris</name>
    <dbReference type="NCBI Taxonomy" id="2483361"/>
    <lineage>
        <taxon>Bacteria</taxon>
        <taxon>Bacillati</taxon>
        <taxon>Actinomycetota</taxon>
        <taxon>Actinomycetes</taxon>
        <taxon>Mycobacteriales</taxon>
        <taxon>Nocardiaceae</taxon>
        <taxon>Nocardia</taxon>
    </lineage>
</organism>
<name>A0A3M2KTD0_9NOCA</name>
<dbReference type="Pfam" id="PF06013">
    <property type="entry name" value="WXG100"/>
    <property type="match status" value="1"/>
</dbReference>
<feature type="region of interest" description="Disordered" evidence="1">
    <location>
        <begin position="13"/>
        <end position="39"/>
    </location>
</feature>
<gene>
    <name evidence="2" type="ORF">EBN03_29200</name>
</gene>
<dbReference type="Gene3D" id="1.10.287.1060">
    <property type="entry name" value="ESAT-6-like"/>
    <property type="match status" value="1"/>
</dbReference>
<dbReference type="InterPro" id="IPR036689">
    <property type="entry name" value="ESAT-6-like_sf"/>
</dbReference>
<dbReference type="SUPFAM" id="SSF140453">
    <property type="entry name" value="EsxAB dimer-like"/>
    <property type="match status" value="1"/>
</dbReference>
<proteinExistence type="predicted"/>
<protein>
    <submittedName>
        <fullName evidence="2">WXG100 family type VII secretion target</fullName>
    </submittedName>
</protein>
<dbReference type="AlphaFoldDB" id="A0A3M2KTD0"/>